<evidence type="ECO:0000256" key="2">
    <source>
        <dbReference type="ARBA" id="ARBA00004604"/>
    </source>
</evidence>
<comment type="subcellular location">
    <subcellularLocation>
        <location evidence="1">Cytoplasm</location>
    </subcellularLocation>
    <subcellularLocation>
        <location evidence="2">Nucleus</location>
        <location evidence="2">Nucleolus</location>
    </subcellularLocation>
</comment>
<evidence type="ECO:0000313" key="9">
    <source>
        <dbReference type="Proteomes" id="UP001608902"/>
    </source>
</evidence>
<dbReference type="EMBL" id="JBGFUD010002000">
    <property type="protein sequence ID" value="MFH4977017.1"/>
    <property type="molecule type" value="Genomic_DNA"/>
</dbReference>
<evidence type="ECO:0000256" key="5">
    <source>
        <dbReference type="ARBA" id="ARBA00022835"/>
    </source>
</evidence>
<feature type="domain" description="Exoribonuclease phosphorolytic" evidence="7">
    <location>
        <begin position="31"/>
        <end position="155"/>
    </location>
</feature>
<dbReference type="InterPro" id="IPR001247">
    <property type="entry name" value="ExoRNase_PH_dom1"/>
</dbReference>
<protein>
    <recommendedName>
        <fullName evidence="6">Ribosomal RNA-processing protein 42</fullName>
    </recommendedName>
</protein>
<name>A0ABD6EKB5_9BILA</name>
<dbReference type="InterPro" id="IPR027408">
    <property type="entry name" value="PNPase/RNase_PH_dom_sf"/>
</dbReference>
<keyword evidence="4" id="KW-0963">Cytoplasm</keyword>
<evidence type="ECO:0000256" key="6">
    <source>
        <dbReference type="ARBA" id="ARBA00042523"/>
    </source>
</evidence>
<dbReference type="Proteomes" id="UP001608902">
    <property type="component" value="Unassembled WGS sequence"/>
</dbReference>
<evidence type="ECO:0000256" key="4">
    <source>
        <dbReference type="ARBA" id="ARBA00022490"/>
    </source>
</evidence>
<dbReference type="InterPro" id="IPR050590">
    <property type="entry name" value="Exosome_comp_Rrp42_subfam"/>
</dbReference>
<keyword evidence="5" id="KW-0271">Exosome</keyword>
<dbReference type="SUPFAM" id="SSF54211">
    <property type="entry name" value="Ribosomal protein S5 domain 2-like"/>
    <property type="match status" value="1"/>
</dbReference>
<dbReference type="AlphaFoldDB" id="A0ABD6EKB5"/>
<evidence type="ECO:0000256" key="3">
    <source>
        <dbReference type="ARBA" id="ARBA00006678"/>
    </source>
</evidence>
<dbReference type="PANTHER" id="PTHR11097">
    <property type="entry name" value="EXOSOME COMPLEX EXONUCLEASE RIBOSOMAL RNA PROCESSING PROTEIN"/>
    <property type="match status" value="1"/>
</dbReference>
<organism evidence="8 9">
    <name type="scientific">Gnathostoma spinigerum</name>
    <dbReference type="NCBI Taxonomy" id="75299"/>
    <lineage>
        <taxon>Eukaryota</taxon>
        <taxon>Metazoa</taxon>
        <taxon>Ecdysozoa</taxon>
        <taxon>Nematoda</taxon>
        <taxon>Chromadorea</taxon>
        <taxon>Rhabditida</taxon>
        <taxon>Spirurina</taxon>
        <taxon>Gnathostomatomorpha</taxon>
        <taxon>Gnathostomatoidea</taxon>
        <taxon>Gnathostomatidae</taxon>
        <taxon>Gnathostoma</taxon>
    </lineage>
</organism>
<evidence type="ECO:0000313" key="8">
    <source>
        <dbReference type="EMBL" id="MFH4977017.1"/>
    </source>
</evidence>
<dbReference type="GO" id="GO:0005730">
    <property type="term" value="C:nucleolus"/>
    <property type="evidence" value="ECO:0007669"/>
    <property type="project" value="UniProtKB-SubCell"/>
</dbReference>
<dbReference type="PANTHER" id="PTHR11097:SF8">
    <property type="entry name" value="EXOSOME COMPLEX COMPONENT RRP42"/>
    <property type="match status" value="1"/>
</dbReference>
<proteinExistence type="inferred from homology"/>
<reference evidence="8 9" key="1">
    <citation type="submission" date="2024-08" db="EMBL/GenBank/DDBJ databases">
        <title>Gnathostoma spinigerum genome.</title>
        <authorList>
            <person name="Gonzalez-Bertolin B."/>
            <person name="Monzon S."/>
            <person name="Zaballos A."/>
            <person name="Jimenez P."/>
            <person name="Dekumyoy P."/>
            <person name="Varona S."/>
            <person name="Cuesta I."/>
            <person name="Sumanam S."/>
            <person name="Adisakwattana P."/>
            <person name="Gasser R.B."/>
            <person name="Hernandez-Gonzalez A."/>
            <person name="Young N.D."/>
            <person name="Perteguer M.J."/>
        </authorList>
    </citation>
    <scope>NUCLEOTIDE SEQUENCE [LARGE SCALE GENOMIC DNA]</scope>
    <source>
        <strain evidence="8">AL3</strain>
        <tissue evidence="8">Liver</tissue>
    </source>
</reference>
<dbReference type="GO" id="GO:0005737">
    <property type="term" value="C:cytoplasm"/>
    <property type="evidence" value="ECO:0007669"/>
    <property type="project" value="UniProtKB-SubCell"/>
</dbReference>
<evidence type="ECO:0000259" key="7">
    <source>
        <dbReference type="Pfam" id="PF01138"/>
    </source>
</evidence>
<dbReference type="GO" id="GO:0000178">
    <property type="term" value="C:exosome (RNase complex)"/>
    <property type="evidence" value="ECO:0007669"/>
    <property type="project" value="UniProtKB-KW"/>
</dbReference>
<dbReference type="Gene3D" id="3.30.230.70">
    <property type="entry name" value="GHMP Kinase, N-terminal domain"/>
    <property type="match status" value="1"/>
</dbReference>
<accession>A0ABD6EKB5</accession>
<gene>
    <name evidence="8" type="ORF">AB6A40_003726</name>
</gene>
<keyword evidence="9" id="KW-1185">Reference proteome</keyword>
<dbReference type="InterPro" id="IPR020568">
    <property type="entry name" value="Ribosomal_Su5_D2-typ_SF"/>
</dbReference>
<dbReference type="Pfam" id="PF01138">
    <property type="entry name" value="RNase_PH"/>
    <property type="match status" value="1"/>
</dbReference>
<sequence>MEIHLSDAEKVYIIRGAQEGIRSDGRSPLDYRPLSLETGVLSTTNGSARVRLSSTDLLIGVKADLTEIDDVQSYRNRLKFYIDCSANATPSFEGKGGQDFATEIACALEAAYDNDLLLPDLKRLILSPYHVWRITVDIVILQCGGNILDAAGLGVYIFFYVKA</sequence>
<comment type="caution">
    <text evidence="8">The sequence shown here is derived from an EMBL/GenBank/DDBJ whole genome shotgun (WGS) entry which is preliminary data.</text>
</comment>
<evidence type="ECO:0000256" key="1">
    <source>
        <dbReference type="ARBA" id="ARBA00004496"/>
    </source>
</evidence>
<comment type="similarity">
    <text evidence="3">Belongs to the RNase PH family.</text>
</comment>